<dbReference type="PRINTS" id="PR00463">
    <property type="entry name" value="EP450I"/>
</dbReference>
<dbReference type="PROSITE" id="PS00086">
    <property type="entry name" value="CYTOCHROME_P450"/>
    <property type="match status" value="1"/>
</dbReference>
<comment type="caution">
    <text evidence="7">The sequence shown here is derived from an EMBL/GenBank/DDBJ whole genome shotgun (WGS) entry which is preliminary data.</text>
</comment>
<evidence type="ECO:0000256" key="5">
    <source>
        <dbReference type="PIRSR" id="PIRSR602401-1"/>
    </source>
</evidence>
<name>A0A443NMN1_9MAGN</name>
<proteinExistence type="inferred from homology"/>
<gene>
    <name evidence="7" type="ORF">CKAN_00840000</name>
</gene>
<keyword evidence="4 5" id="KW-0408">Iron</keyword>
<evidence type="ECO:0000256" key="1">
    <source>
        <dbReference type="ARBA" id="ARBA00010617"/>
    </source>
</evidence>
<dbReference type="EMBL" id="QPKB01000003">
    <property type="protein sequence ID" value="RWR79802.1"/>
    <property type="molecule type" value="Genomic_DNA"/>
</dbReference>
<protein>
    <submittedName>
        <fullName evidence="7">Cytochrome P450 94A1-like protein</fullName>
    </submittedName>
</protein>
<dbReference type="GO" id="GO:0004497">
    <property type="term" value="F:monooxygenase activity"/>
    <property type="evidence" value="ECO:0007669"/>
    <property type="project" value="UniProtKB-KW"/>
</dbReference>
<accession>A0A443NMN1</accession>
<keyword evidence="6" id="KW-0503">Monooxygenase</keyword>
<evidence type="ECO:0000313" key="8">
    <source>
        <dbReference type="Proteomes" id="UP000283530"/>
    </source>
</evidence>
<dbReference type="InterPro" id="IPR002401">
    <property type="entry name" value="Cyt_P450_E_grp-I"/>
</dbReference>
<dbReference type="InterPro" id="IPR001128">
    <property type="entry name" value="Cyt_P450"/>
</dbReference>
<dbReference type="InterPro" id="IPR036396">
    <property type="entry name" value="Cyt_P450_sf"/>
</dbReference>
<comment type="similarity">
    <text evidence="1 6">Belongs to the cytochrome P450 family.</text>
</comment>
<comment type="cofactor">
    <cofactor evidence="5">
        <name>heme</name>
        <dbReference type="ChEBI" id="CHEBI:30413"/>
    </cofactor>
</comment>
<dbReference type="GO" id="GO:0006629">
    <property type="term" value="P:lipid metabolic process"/>
    <property type="evidence" value="ECO:0007669"/>
    <property type="project" value="UniProtKB-ARBA"/>
</dbReference>
<dbReference type="AlphaFoldDB" id="A0A443NMN1"/>
<dbReference type="Proteomes" id="UP000283530">
    <property type="component" value="Unassembled WGS sequence"/>
</dbReference>
<evidence type="ECO:0000256" key="2">
    <source>
        <dbReference type="ARBA" id="ARBA00022723"/>
    </source>
</evidence>
<dbReference type="PRINTS" id="PR00385">
    <property type="entry name" value="P450"/>
</dbReference>
<dbReference type="CDD" id="cd11064">
    <property type="entry name" value="CYP86A"/>
    <property type="match status" value="1"/>
</dbReference>
<reference evidence="7 8" key="1">
    <citation type="journal article" date="2019" name="Nat. Plants">
        <title>Stout camphor tree genome fills gaps in understanding of flowering plant genome evolution.</title>
        <authorList>
            <person name="Chaw S.M."/>
            <person name="Liu Y.C."/>
            <person name="Wu Y.W."/>
            <person name="Wang H.Y."/>
            <person name="Lin C.I."/>
            <person name="Wu C.S."/>
            <person name="Ke H.M."/>
            <person name="Chang L.Y."/>
            <person name="Hsu C.Y."/>
            <person name="Yang H.T."/>
            <person name="Sudianto E."/>
            <person name="Hsu M.H."/>
            <person name="Wu K.P."/>
            <person name="Wang L.N."/>
            <person name="Leebens-Mack J.H."/>
            <person name="Tsai I.J."/>
        </authorList>
    </citation>
    <scope>NUCLEOTIDE SEQUENCE [LARGE SCALE GENOMIC DNA]</scope>
    <source>
        <strain evidence="8">cv. Chaw 1501</strain>
        <tissue evidence="7">Young leaves</tissue>
    </source>
</reference>
<dbReference type="SUPFAM" id="SSF48264">
    <property type="entry name" value="Cytochrome P450"/>
    <property type="match status" value="1"/>
</dbReference>
<organism evidence="7 8">
    <name type="scientific">Cinnamomum micranthum f. kanehirae</name>
    <dbReference type="NCBI Taxonomy" id="337451"/>
    <lineage>
        <taxon>Eukaryota</taxon>
        <taxon>Viridiplantae</taxon>
        <taxon>Streptophyta</taxon>
        <taxon>Embryophyta</taxon>
        <taxon>Tracheophyta</taxon>
        <taxon>Spermatophyta</taxon>
        <taxon>Magnoliopsida</taxon>
        <taxon>Magnoliidae</taxon>
        <taxon>Laurales</taxon>
        <taxon>Lauraceae</taxon>
        <taxon>Cinnamomum</taxon>
    </lineage>
</organism>
<dbReference type="GO" id="GO:0016705">
    <property type="term" value="F:oxidoreductase activity, acting on paired donors, with incorporation or reduction of molecular oxygen"/>
    <property type="evidence" value="ECO:0007669"/>
    <property type="project" value="InterPro"/>
</dbReference>
<sequence>MNVEHIFKTNFENYPKGDWIIDVLHDFLGSGIFNSDGELWKVQRKTASFEFSKRSLRNFVMETVQQEIQNRLLPLLQIASETNKTVDLQDIFERFAFDNVCMIAFNHDPSCLVFDSSCNLSSSPFAFAFERAANLSAERFRYALPFLWKIKKLFNLGSETILRQSISTVHDFAMNIITSRKSSNKENMQDTDLLSRFIVSTNNDNSNKNSDEFLRDIIVSFILAGRDTTSSALAWFFWLLSSKPQVEQKIIRELKSIRTQFQKGPFEMFDYEEMREMQYLHAAVTEVLRLYPPVALDARVCMEDDVMPDGTVVKKGCFVTYNAYAMGRLVGIWGRDCSSFVPERWLDEKGMFRAESPYRFPAFHGGPRMCLGKEMAYIQMKSIVACVVERFDIDVLGKDKCPDHLLSLTMRMKGGLPVRVREKKINGQD</sequence>
<dbReference type="PANTHER" id="PTHR24296">
    <property type="entry name" value="CYTOCHROME P450"/>
    <property type="match status" value="1"/>
</dbReference>
<evidence type="ECO:0000256" key="6">
    <source>
        <dbReference type="RuleBase" id="RU000461"/>
    </source>
</evidence>
<dbReference type="STRING" id="337451.A0A443NMN1"/>
<keyword evidence="3 6" id="KW-0560">Oxidoreductase</keyword>
<dbReference type="OrthoDB" id="1470350at2759"/>
<dbReference type="GO" id="GO:0020037">
    <property type="term" value="F:heme binding"/>
    <property type="evidence" value="ECO:0007669"/>
    <property type="project" value="InterPro"/>
</dbReference>
<dbReference type="InterPro" id="IPR017972">
    <property type="entry name" value="Cyt_P450_CS"/>
</dbReference>
<evidence type="ECO:0000313" key="7">
    <source>
        <dbReference type="EMBL" id="RWR79802.1"/>
    </source>
</evidence>
<dbReference type="Pfam" id="PF00067">
    <property type="entry name" value="p450"/>
    <property type="match status" value="1"/>
</dbReference>
<evidence type="ECO:0000256" key="3">
    <source>
        <dbReference type="ARBA" id="ARBA00023002"/>
    </source>
</evidence>
<keyword evidence="2 5" id="KW-0479">Metal-binding</keyword>
<keyword evidence="8" id="KW-1185">Reference proteome</keyword>
<evidence type="ECO:0000256" key="4">
    <source>
        <dbReference type="ARBA" id="ARBA00023004"/>
    </source>
</evidence>
<dbReference type="GO" id="GO:0005506">
    <property type="term" value="F:iron ion binding"/>
    <property type="evidence" value="ECO:0007669"/>
    <property type="project" value="InterPro"/>
</dbReference>
<keyword evidence="5 6" id="KW-0349">Heme</keyword>
<feature type="binding site" description="axial binding residue" evidence="5">
    <location>
        <position position="370"/>
    </location>
    <ligand>
        <name>heme</name>
        <dbReference type="ChEBI" id="CHEBI:30413"/>
    </ligand>
    <ligandPart>
        <name>Fe</name>
        <dbReference type="ChEBI" id="CHEBI:18248"/>
    </ligandPart>
</feature>
<dbReference type="Gene3D" id="1.10.630.10">
    <property type="entry name" value="Cytochrome P450"/>
    <property type="match status" value="1"/>
</dbReference>